<evidence type="ECO:0000313" key="2">
    <source>
        <dbReference type="EMBL" id="KAJ1218084.1"/>
    </source>
</evidence>
<evidence type="ECO:0000256" key="1">
    <source>
        <dbReference type="SAM" id="MobiDB-lite"/>
    </source>
</evidence>
<evidence type="ECO:0000313" key="3">
    <source>
        <dbReference type="Proteomes" id="UP001066276"/>
    </source>
</evidence>
<name>A0AAV7WXQ5_PLEWA</name>
<dbReference type="Proteomes" id="UP001066276">
    <property type="component" value="Chromosome 1_1"/>
</dbReference>
<gene>
    <name evidence="2" type="ORF">NDU88_005670</name>
</gene>
<dbReference type="AlphaFoldDB" id="A0AAV7WXQ5"/>
<proteinExistence type="predicted"/>
<feature type="region of interest" description="Disordered" evidence="1">
    <location>
        <begin position="39"/>
        <end position="60"/>
    </location>
</feature>
<sequence length="138" mass="15077">MRRAPKGAELTATDSSGVADQLRTGVQLLLPIRVLPRALHGSGSGGKWPGNRAAAERRTTASWSREQWCQGCGELRWRSRTKWWVSAISEELEVCTGCSWWTERARTSGAGEGRGGWGPGPLGDRGWVWQLQKMTGGA</sequence>
<reference evidence="2" key="1">
    <citation type="journal article" date="2022" name="bioRxiv">
        <title>Sequencing and chromosome-scale assembly of the giantPleurodeles waltlgenome.</title>
        <authorList>
            <person name="Brown T."/>
            <person name="Elewa A."/>
            <person name="Iarovenko S."/>
            <person name="Subramanian E."/>
            <person name="Araus A.J."/>
            <person name="Petzold A."/>
            <person name="Susuki M."/>
            <person name="Suzuki K.-i.T."/>
            <person name="Hayashi T."/>
            <person name="Toyoda A."/>
            <person name="Oliveira C."/>
            <person name="Osipova E."/>
            <person name="Leigh N.D."/>
            <person name="Simon A."/>
            <person name="Yun M.H."/>
        </authorList>
    </citation>
    <scope>NUCLEOTIDE SEQUENCE</scope>
    <source>
        <strain evidence="2">20211129_DDA</strain>
        <tissue evidence="2">Liver</tissue>
    </source>
</reference>
<accession>A0AAV7WXQ5</accession>
<comment type="caution">
    <text evidence="2">The sequence shown here is derived from an EMBL/GenBank/DDBJ whole genome shotgun (WGS) entry which is preliminary data.</text>
</comment>
<dbReference type="EMBL" id="JANPWB010000001">
    <property type="protein sequence ID" value="KAJ1218084.1"/>
    <property type="molecule type" value="Genomic_DNA"/>
</dbReference>
<protein>
    <submittedName>
        <fullName evidence="2">Uncharacterized protein</fullName>
    </submittedName>
</protein>
<keyword evidence="3" id="KW-1185">Reference proteome</keyword>
<organism evidence="2 3">
    <name type="scientific">Pleurodeles waltl</name>
    <name type="common">Iberian ribbed newt</name>
    <dbReference type="NCBI Taxonomy" id="8319"/>
    <lineage>
        <taxon>Eukaryota</taxon>
        <taxon>Metazoa</taxon>
        <taxon>Chordata</taxon>
        <taxon>Craniata</taxon>
        <taxon>Vertebrata</taxon>
        <taxon>Euteleostomi</taxon>
        <taxon>Amphibia</taxon>
        <taxon>Batrachia</taxon>
        <taxon>Caudata</taxon>
        <taxon>Salamandroidea</taxon>
        <taxon>Salamandridae</taxon>
        <taxon>Pleurodelinae</taxon>
        <taxon>Pleurodeles</taxon>
    </lineage>
</organism>